<evidence type="ECO:0000313" key="8">
    <source>
        <dbReference type="EMBL" id="CAF3824833.1"/>
    </source>
</evidence>
<evidence type="ECO:0000259" key="3">
    <source>
        <dbReference type="PROSITE" id="PS50222"/>
    </source>
</evidence>
<feature type="compositionally biased region" description="Polar residues" evidence="2">
    <location>
        <begin position="659"/>
        <end position="671"/>
    </location>
</feature>
<keyword evidence="1" id="KW-0106">Calcium</keyword>
<dbReference type="EMBL" id="CAJOBB010001218">
    <property type="protein sequence ID" value="CAF3826507.1"/>
    <property type="molecule type" value="Genomic_DNA"/>
</dbReference>
<feature type="compositionally biased region" description="Polar residues" evidence="2">
    <location>
        <begin position="52"/>
        <end position="66"/>
    </location>
</feature>
<organism evidence="6 10">
    <name type="scientific">Adineta steineri</name>
    <dbReference type="NCBI Taxonomy" id="433720"/>
    <lineage>
        <taxon>Eukaryota</taxon>
        <taxon>Metazoa</taxon>
        <taxon>Spiralia</taxon>
        <taxon>Gnathifera</taxon>
        <taxon>Rotifera</taxon>
        <taxon>Eurotatoria</taxon>
        <taxon>Bdelloidea</taxon>
        <taxon>Adinetida</taxon>
        <taxon>Adinetidae</taxon>
        <taxon>Adineta</taxon>
    </lineage>
</organism>
<dbReference type="EMBL" id="CAJNOE010000155">
    <property type="protein sequence ID" value="CAF0988316.1"/>
    <property type="molecule type" value="Genomic_DNA"/>
</dbReference>
<protein>
    <recommendedName>
        <fullName evidence="3">EF-hand domain-containing protein</fullName>
    </recommendedName>
</protein>
<evidence type="ECO:0000313" key="7">
    <source>
        <dbReference type="EMBL" id="CAF3677195.1"/>
    </source>
</evidence>
<dbReference type="InterPro" id="IPR018247">
    <property type="entry name" value="EF_Hand_1_Ca_BS"/>
</dbReference>
<feature type="region of interest" description="Disordered" evidence="2">
    <location>
        <begin position="499"/>
        <end position="562"/>
    </location>
</feature>
<dbReference type="SUPFAM" id="SSF47473">
    <property type="entry name" value="EF-hand"/>
    <property type="match status" value="1"/>
</dbReference>
<dbReference type="Proteomes" id="UP000663860">
    <property type="component" value="Unassembled WGS sequence"/>
</dbReference>
<comment type="caution">
    <text evidence="6">The sequence shown here is derived from an EMBL/GenBank/DDBJ whole genome shotgun (WGS) entry which is preliminary data.</text>
</comment>
<evidence type="ECO:0000313" key="9">
    <source>
        <dbReference type="EMBL" id="CAF3826507.1"/>
    </source>
</evidence>
<feature type="domain" description="EF-hand" evidence="3">
    <location>
        <begin position="699"/>
        <end position="734"/>
    </location>
</feature>
<dbReference type="OrthoDB" id="10062044at2759"/>
<feature type="compositionally biased region" description="Polar residues" evidence="2">
    <location>
        <begin position="503"/>
        <end position="544"/>
    </location>
</feature>
<feature type="compositionally biased region" description="Pro residues" evidence="2">
    <location>
        <begin position="244"/>
        <end position="268"/>
    </location>
</feature>
<feature type="domain" description="EF-hand" evidence="3">
    <location>
        <begin position="1"/>
        <end position="32"/>
    </location>
</feature>
<dbReference type="EMBL" id="CAJOAY010001304">
    <property type="protein sequence ID" value="CAF3824833.1"/>
    <property type="molecule type" value="Genomic_DNA"/>
</dbReference>
<feature type="region of interest" description="Disordered" evidence="2">
    <location>
        <begin position="659"/>
        <end position="679"/>
    </location>
</feature>
<dbReference type="Proteomes" id="UP000663868">
    <property type="component" value="Unassembled WGS sequence"/>
</dbReference>
<feature type="region of interest" description="Disordered" evidence="2">
    <location>
        <begin position="225"/>
        <end position="284"/>
    </location>
</feature>
<dbReference type="PROSITE" id="PS50222">
    <property type="entry name" value="EF_HAND_2"/>
    <property type="match status" value="2"/>
</dbReference>
<dbReference type="Pfam" id="PF13202">
    <property type="entry name" value="EF-hand_5"/>
    <property type="match status" value="2"/>
</dbReference>
<dbReference type="Proteomes" id="UP000663845">
    <property type="component" value="Unassembled WGS sequence"/>
</dbReference>
<dbReference type="InterPro" id="IPR002048">
    <property type="entry name" value="EF_hand_dom"/>
</dbReference>
<dbReference type="Proteomes" id="UP000663844">
    <property type="component" value="Unassembled WGS sequence"/>
</dbReference>
<reference evidence="6" key="1">
    <citation type="submission" date="2021-02" db="EMBL/GenBank/DDBJ databases">
        <authorList>
            <person name="Nowell W R."/>
        </authorList>
    </citation>
    <scope>NUCLEOTIDE SEQUENCE</scope>
</reference>
<proteinExistence type="predicted"/>
<evidence type="ECO:0000313" key="10">
    <source>
        <dbReference type="Proteomes" id="UP000663891"/>
    </source>
</evidence>
<evidence type="ECO:0000313" key="5">
    <source>
        <dbReference type="EMBL" id="CAF1042173.1"/>
    </source>
</evidence>
<evidence type="ECO:0000256" key="2">
    <source>
        <dbReference type="SAM" id="MobiDB-lite"/>
    </source>
</evidence>
<dbReference type="SMART" id="SM00054">
    <property type="entry name" value="EFh"/>
    <property type="match status" value="2"/>
</dbReference>
<evidence type="ECO:0000313" key="6">
    <source>
        <dbReference type="EMBL" id="CAF1107770.1"/>
    </source>
</evidence>
<dbReference type="Proteomes" id="UP000663891">
    <property type="component" value="Unassembled WGS sequence"/>
</dbReference>
<gene>
    <name evidence="4" type="ORF">IZO911_LOCUS16961</name>
    <name evidence="5" type="ORF">JYZ213_LOCUS18200</name>
    <name evidence="9" type="ORF">KXQ929_LOCUS18579</name>
    <name evidence="8" type="ORF">OKA104_LOCUS19915</name>
    <name evidence="7" type="ORF">OXD698_LOCUS10661</name>
    <name evidence="6" type="ORF">VCS650_LOCUS20461</name>
</gene>
<dbReference type="Proteomes" id="UP000663881">
    <property type="component" value="Unassembled WGS sequence"/>
</dbReference>
<feature type="compositionally biased region" description="Pro residues" evidence="2">
    <location>
        <begin position="227"/>
        <end position="236"/>
    </location>
</feature>
<accession>A0A814PLL1</accession>
<dbReference type="GO" id="GO:0005509">
    <property type="term" value="F:calcium ion binding"/>
    <property type="evidence" value="ECO:0007669"/>
    <property type="project" value="InterPro"/>
</dbReference>
<feature type="region of interest" description="Disordered" evidence="2">
    <location>
        <begin position="46"/>
        <end position="66"/>
    </location>
</feature>
<name>A0A814PLL1_9BILA</name>
<evidence type="ECO:0000256" key="1">
    <source>
        <dbReference type="ARBA" id="ARBA00022837"/>
    </source>
</evidence>
<dbReference type="AlphaFoldDB" id="A0A814PLL1"/>
<dbReference type="EMBL" id="CAJNON010000212">
    <property type="protein sequence ID" value="CAF1107770.1"/>
    <property type="molecule type" value="Genomic_DNA"/>
</dbReference>
<evidence type="ECO:0000313" key="4">
    <source>
        <dbReference type="EMBL" id="CAF0988316.1"/>
    </source>
</evidence>
<dbReference type="EMBL" id="CAJNOG010000176">
    <property type="protein sequence ID" value="CAF1042173.1"/>
    <property type="molecule type" value="Genomic_DNA"/>
</dbReference>
<feature type="compositionally biased region" description="Polar residues" evidence="2">
    <location>
        <begin position="551"/>
        <end position="562"/>
    </location>
</feature>
<feature type="region of interest" description="Disordered" evidence="2">
    <location>
        <begin position="401"/>
        <end position="422"/>
    </location>
</feature>
<dbReference type="PROSITE" id="PS00018">
    <property type="entry name" value="EF_HAND_1"/>
    <property type="match status" value="2"/>
</dbReference>
<dbReference type="InterPro" id="IPR011992">
    <property type="entry name" value="EF-hand-dom_pair"/>
</dbReference>
<sequence>MVDAVFNQADLNKDQRLDFNEFRNLIAQSLGAGAGAASYAGSTTAGNGGANQFTTSSTTGGNNQYTTSSYEASGHATFAEGNGTNGSFGSTGAIGASHGNETGNVGCEGSYSSYERSSFTPTSGVDVTGFDANTSAGIGGFDASSASSYGAGGIEASSASAVGYGGGETAGASSSTFETTSSQNQVQVNGGANAQNLYQDPNPQIIRRPAQGGPVTYTQNVKIRFLQPPPIPPPGPLIIKEVRPPQPPPPPPLRVRQQAPPPPQPPPLILREKPPAPPSNTGSQTVLRRLPAIPVPPRSVIIERLPALPPKPRDIIIERWVPYSHTSKRKTIVQRAEAAKDYPKPRNIIIQYEPVQVRVVRQFQRLGVTQESPAAYVQRYGSSLLEAQTLVQQARAAGVVEDISPPKGGPSPTGSSASLNGEYNSAGSTVGATSGVDLTAGGAGYGSAGADFTSAGADFASASAEHSTGSVDYSGAAADFSGGEGLDYTNAGGDYATGGEIGTSASPAQSLNRSRSGSQHRNASISGGYGTTQVTGGSHRNSVATGGYDTTHVTGGSSHRNSVANGGYDTTHVSGGSHRNSVATGGYDTTQVTGGSQHRASNFTGFDTTQVTGGSHRNSTVAGGFETAQTSGGSHRASNFTGFDATQASGVEGFPSTYERGTSFASQSGRVQSPGADFVGASASGYESYNGTSGGAHSEDSDPATIAFNEADLNKDGTLDPNEFRQFLSAQFQHRT</sequence>
<dbReference type="EMBL" id="CAJOAZ010000575">
    <property type="protein sequence ID" value="CAF3677195.1"/>
    <property type="molecule type" value="Genomic_DNA"/>
</dbReference>